<keyword evidence="1" id="KW-0472">Membrane</keyword>
<dbReference type="EMBL" id="VYZN01000008">
    <property type="protein sequence ID" value="KAE9543575.1"/>
    <property type="molecule type" value="Genomic_DNA"/>
</dbReference>
<comment type="caution">
    <text evidence="2">The sequence shown here is derived from an EMBL/GenBank/DDBJ whole genome shotgun (WGS) entry which is preliminary data.</text>
</comment>
<evidence type="ECO:0000256" key="1">
    <source>
        <dbReference type="SAM" id="Phobius"/>
    </source>
</evidence>
<dbReference type="Proteomes" id="UP000475862">
    <property type="component" value="Unassembled WGS sequence"/>
</dbReference>
<reference evidence="2 3" key="1">
    <citation type="submission" date="2019-08" db="EMBL/GenBank/DDBJ databases">
        <title>The genome of the soybean aphid Biotype 1, its phylome, world population structure and adaptation to the North American continent.</title>
        <authorList>
            <person name="Giordano R."/>
            <person name="Donthu R.K."/>
            <person name="Hernandez A.G."/>
            <person name="Wright C.L."/>
            <person name="Zimin A.V."/>
        </authorList>
    </citation>
    <scope>NUCLEOTIDE SEQUENCE [LARGE SCALE GENOMIC DNA]</scope>
    <source>
        <tissue evidence="2">Whole aphids</tissue>
    </source>
</reference>
<feature type="transmembrane region" description="Helical" evidence="1">
    <location>
        <begin position="28"/>
        <end position="47"/>
    </location>
</feature>
<evidence type="ECO:0000313" key="2">
    <source>
        <dbReference type="EMBL" id="KAE9543575.1"/>
    </source>
</evidence>
<gene>
    <name evidence="2" type="ORF">AGLY_002375</name>
</gene>
<keyword evidence="3" id="KW-1185">Reference proteome</keyword>
<organism evidence="2 3">
    <name type="scientific">Aphis glycines</name>
    <name type="common">Soybean aphid</name>
    <dbReference type="NCBI Taxonomy" id="307491"/>
    <lineage>
        <taxon>Eukaryota</taxon>
        <taxon>Metazoa</taxon>
        <taxon>Ecdysozoa</taxon>
        <taxon>Arthropoda</taxon>
        <taxon>Hexapoda</taxon>
        <taxon>Insecta</taxon>
        <taxon>Pterygota</taxon>
        <taxon>Neoptera</taxon>
        <taxon>Paraneoptera</taxon>
        <taxon>Hemiptera</taxon>
        <taxon>Sternorrhyncha</taxon>
        <taxon>Aphidomorpha</taxon>
        <taxon>Aphidoidea</taxon>
        <taxon>Aphididae</taxon>
        <taxon>Aphidini</taxon>
        <taxon>Aphis</taxon>
        <taxon>Aphis</taxon>
    </lineage>
</organism>
<keyword evidence="1" id="KW-0812">Transmembrane</keyword>
<keyword evidence="1" id="KW-1133">Transmembrane helix</keyword>
<sequence>MSTNRICMFLEHSSEFLSIKNRHNKRRLVLFNTFGAQHLILVVILKSKVDSGLPNKYKDRLAIRPSLTGTFPVLTACPGVPAYIIISLYHNRIHENTVRGQMVYITKKSNASQNMSHSSSSNKIYYDILFYMNINYMNYKLLLSTIGSSNLILEKYIKKKKNHKNNCELIKMFQMGMMNISHIDNEVTMAPTSYVTVMRMENVVYSSSSEL</sequence>
<accession>A0A6G0U391</accession>
<evidence type="ECO:0000313" key="3">
    <source>
        <dbReference type="Proteomes" id="UP000475862"/>
    </source>
</evidence>
<protein>
    <submittedName>
        <fullName evidence="2">Uncharacterized protein</fullName>
    </submittedName>
</protein>
<name>A0A6G0U391_APHGL</name>
<feature type="transmembrane region" description="Helical" evidence="1">
    <location>
        <begin position="67"/>
        <end position="89"/>
    </location>
</feature>
<dbReference type="AlphaFoldDB" id="A0A6G0U391"/>
<proteinExistence type="predicted"/>